<keyword evidence="3" id="KW-1185">Reference proteome</keyword>
<evidence type="ECO:0000313" key="3">
    <source>
        <dbReference type="Proteomes" id="UP001185899"/>
    </source>
</evidence>
<accession>A0ABU4B4U1</accession>
<dbReference type="EMBL" id="JAWLKE010000011">
    <property type="protein sequence ID" value="MDV6233506.1"/>
    <property type="molecule type" value="Genomic_DNA"/>
</dbReference>
<evidence type="ECO:0000256" key="1">
    <source>
        <dbReference type="SAM" id="Phobius"/>
    </source>
</evidence>
<dbReference type="Proteomes" id="UP001185899">
    <property type="component" value="Unassembled WGS sequence"/>
</dbReference>
<sequence length="70" mass="7621">MAFIALGVVINFWYVFVPLAVVGVGGYFGIQRAKAQRAENAALSARAQAEHEAYMRGSEVGMFGRFPPEV</sequence>
<evidence type="ECO:0000313" key="2">
    <source>
        <dbReference type="EMBL" id="MDV6233506.1"/>
    </source>
</evidence>
<dbReference type="RefSeq" id="WP_243610801.1">
    <property type="nucleotide sequence ID" value="NZ_JAWLKE010000011.1"/>
</dbReference>
<comment type="caution">
    <text evidence="2">The sequence shown here is derived from an EMBL/GenBank/DDBJ whole genome shotgun (WGS) entry which is preliminary data.</text>
</comment>
<keyword evidence="1" id="KW-0812">Transmembrane</keyword>
<keyword evidence="1" id="KW-0472">Membrane</keyword>
<gene>
    <name evidence="2" type="ORF">R3P95_23365</name>
</gene>
<reference evidence="2 3" key="1">
    <citation type="submission" date="2023-10" db="EMBL/GenBank/DDBJ databases">
        <title>Development of a sustainable strategy for remediation of hydrocarbon-contaminated territories based on the waste exchange concept.</title>
        <authorList>
            <person name="Krivoruchko A."/>
        </authorList>
    </citation>
    <scope>NUCLEOTIDE SEQUENCE [LARGE SCALE GENOMIC DNA]</scope>
    <source>
        <strain evidence="2 3">IEGM 1322</strain>
    </source>
</reference>
<organism evidence="2 3">
    <name type="scientific">Rhodococcus cercidiphylli</name>
    <dbReference type="NCBI Taxonomy" id="489916"/>
    <lineage>
        <taxon>Bacteria</taxon>
        <taxon>Bacillati</taxon>
        <taxon>Actinomycetota</taxon>
        <taxon>Actinomycetes</taxon>
        <taxon>Mycobacteriales</taxon>
        <taxon>Nocardiaceae</taxon>
        <taxon>Rhodococcus</taxon>
    </lineage>
</organism>
<proteinExistence type="predicted"/>
<keyword evidence="1" id="KW-1133">Transmembrane helix</keyword>
<protein>
    <submittedName>
        <fullName evidence="2">Uncharacterized protein</fullName>
    </submittedName>
</protein>
<name>A0ABU4B4U1_9NOCA</name>
<feature type="transmembrane region" description="Helical" evidence="1">
    <location>
        <begin position="12"/>
        <end position="30"/>
    </location>
</feature>